<protein>
    <submittedName>
        <fullName evidence="2">Endoribonuclease</fullName>
    </submittedName>
</protein>
<accession>A0AC35TG61</accession>
<evidence type="ECO:0000313" key="1">
    <source>
        <dbReference type="Proteomes" id="UP000095286"/>
    </source>
</evidence>
<dbReference type="Proteomes" id="UP000095286">
    <property type="component" value="Unplaced"/>
</dbReference>
<dbReference type="WBParaSite" id="RSKR_0000021700.1">
    <property type="protein sequence ID" value="RSKR_0000021700.1"/>
    <property type="gene ID" value="RSKR_0000021700"/>
</dbReference>
<organism evidence="1 2">
    <name type="scientific">Rhabditophanes sp. KR3021</name>
    <dbReference type="NCBI Taxonomy" id="114890"/>
    <lineage>
        <taxon>Eukaryota</taxon>
        <taxon>Metazoa</taxon>
        <taxon>Ecdysozoa</taxon>
        <taxon>Nematoda</taxon>
        <taxon>Chromadorea</taxon>
        <taxon>Rhabditida</taxon>
        <taxon>Tylenchina</taxon>
        <taxon>Panagrolaimomorpha</taxon>
        <taxon>Strongyloidoidea</taxon>
        <taxon>Alloionematidae</taxon>
        <taxon>Rhabditophanes</taxon>
    </lineage>
</organism>
<sequence length="369" mass="39923">MDTCGEVMAAEIALQFAWGNFEAVEQSMLIGTSPEFEFSAYTLMALSGHLTATFNYASYSIDLTVKTVSDSGFVRMGAAFPGHGSGNTNPTSPPHKGTTKKSSHGSNPGLQALIDSMVAADVDAPSATDVVMNWGNKVKGTTDESKDPLFTHVNEDLFKRPVYSKLIDVWNANVFNPQVCTAEVAMSGNKKALLDAVTKVFVNTTVFGLAHDYLVKEGVTSGTIDAFYPTLFQLWFGTYSRCHGALGSSGWEHVFSGEWKGSEIDGQHDWPRYYLLEKAGKINYHGYDSHDDNLIGTFQYTWQTYLKKIGGFFTGTSPVFDFSAFTVCALTSSGANGCKFNVKGFPIGVTSYTQSCAGGSCLSTSYPSN</sequence>
<reference evidence="2" key="1">
    <citation type="submission" date="2016-11" db="UniProtKB">
        <authorList>
            <consortium name="WormBaseParasite"/>
        </authorList>
    </citation>
    <scope>IDENTIFICATION</scope>
    <source>
        <strain evidence="2">KR3021</strain>
    </source>
</reference>
<name>A0AC35TG61_9BILA</name>
<proteinExistence type="predicted"/>
<evidence type="ECO:0000313" key="2">
    <source>
        <dbReference type="WBParaSite" id="RSKR_0000021700.1"/>
    </source>
</evidence>